<proteinExistence type="predicted"/>
<dbReference type="AlphaFoldDB" id="A0A0L6CPT3"/>
<evidence type="ECO:0000313" key="1">
    <source>
        <dbReference type="EMBL" id="KNX39757.1"/>
    </source>
</evidence>
<reference evidence="2" key="1">
    <citation type="submission" date="2015-07" db="EMBL/GenBank/DDBJ databases">
        <title>Draft Genome Sequence of Roseovarius tolerans EL-164, a producer of N-Acylated Alanine Methyl Esters (NAMEs).</title>
        <authorList>
            <person name="Voget S."/>
            <person name="Bruns H."/>
            <person name="Wagner-Doebler I."/>
            <person name="Schulz S."/>
            <person name="Daniel R."/>
        </authorList>
    </citation>
    <scope>NUCLEOTIDE SEQUENCE [LARGE SCALE GENOMIC DNA]</scope>
    <source>
        <strain evidence="2">EL-164</strain>
    </source>
</reference>
<organism evidence="1 2">
    <name type="scientific">Roseovarius tolerans</name>
    <dbReference type="NCBI Taxonomy" id="74031"/>
    <lineage>
        <taxon>Bacteria</taxon>
        <taxon>Pseudomonadati</taxon>
        <taxon>Pseudomonadota</taxon>
        <taxon>Alphaproteobacteria</taxon>
        <taxon>Rhodobacterales</taxon>
        <taxon>Roseobacteraceae</taxon>
        <taxon>Roseovarius</taxon>
    </lineage>
</organism>
<dbReference type="EMBL" id="LGVV01000115">
    <property type="protein sequence ID" value="KNX39757.1"/>
    <property type="molecule type" value="Genomic_DNA"/>
</dbReference>
<protein>
    <submittedName>
        <fullName evidence="1">Uncharacterized protein</fullName>
    </submittedName>
</protein>
<keyword evidence="2" id="KW-1185">Reference proteome</keyword>
<name>A0A0L6CPT3_9RHOB</name>
<accession>A0A0L6CPT3</accession>
<sequence>MNIRPAKATLLIDSSILLEVLGVPYESDNSEEVKDKFDGYSPLSVEPLLVGDPAASACLPDAGA</sequence>
<dbReference type="Proteomes" id="UP000037046">
    <property type="component" value="Unassembled WGS sequence"/>
</dbReference>
<gene>
    <name evidence="1" type="ORF">ROTO_37080</name>
</gene>
<comment type="caution">
    <text evidence="1">The sequence shown here is derived from an EMBL/GenBank/DDBJ whole genome shotgun (WGS) entry which is preliminary data.</text>
</comment>
<evidence type="ECO:0000313" key="2">
    <source>
        <dbReference type="Proteomes" id="UP000037046"/>
    </source>
</evidence>